<dbReference type="PANTHER" id="PTHR20857:SF22">
    <property type="entry name" value="THIAZOLE TAUTOMERASE"/>
    <property type="match status" value="1"/>
</dbReference>
<dbReference type="Gene3D" id="3.20.20.70">
    <property type="entry name" value="Aldolase class I"/>
    <property type="match status" value="1"/>
</dbReference>
<dbReference type="InterPro" id="IPR013785">
    <property type="entry name" value="Aldolase_TIM"/>
</dbReference>
<dbReference type="Proteomes" id="UP000245624">
    <property type="component" value="Unassembled WGS sequence"/>
</dbReference>
<accession>A0A317KWF1</accession>
<organism evidence="4 5">
    <name type="scientific">Gracilibacillus dipsosauri</name>
    <dbReference type="NCBI Taxonomy" id="178340"/>
    <lineage>
        <taxon>Bacteria</taxon>
        <taxon>Bacillati</taxon>
        <taxon>Bacillota</taxon>
        <taxon>Bacilli</taxon>
        <taxon>Bacillales</taxon>
        <taxon>Bacillaceae</taxon>
        <taxon>Gracilibacillus</taxon>
    </lineage>
</organism>
<evidence type="ECO:0000256" key="2">
    <source>
        <dbReference type="ARBA" id="ARBA00022977"/>
    </source>
</evidence>
<comment type="caution">
    <text evidence="4">The sequence shown here is derived from an EMBL/GenBank/DDBJ whole genome shotgun (WGS) entry which is preliminary data.</text>
</comment>
<dbReference type="EMBL" id="QGTD01000013">
    <property type="protein sequence ID" value="PWU67802.1"/>
    <property type="molecule type" value="Genomic_DNA"/>
</dbReference>
<dbReference type="SUPFAM" id="SSF51391">
    <property type="entry name" value="Thiamin phosphate synthase"/>
    <property type="match status" value="1"/>
</dbReference>
<dbReference type="InterPro" id="IPR022998">
    <property type="entry name" value="ThiamineP_synth_TenI"/>
</dbReference>
<feature type="domain" description="Thiamine phosphate synthase/TenI" evidence="3">
    <location>
        <begin position="22"/>
        <end position="180"/>
    </location>
</feature>
<name>A0A317KWF1_9BACI</name>
<dbReference type="Pfam" id="PF02581">
    <property type="entry name" value="TMP-TENI"/>
    <property type="match status" value="1"/>
</dbReference>
<evidence type="ECO:0000259" key="3">
    <source>
        <dbReference type="Pfam" id="PF02581"/>
    </source>
</evidence>
<evidence type="ECO:0000313" key="5">
    <source>
        <dbReference type="Proteomes" id="UP000245624"/>
    </source>
</evidence>
<dbReference type="OrthoDB" id="9815348at2"/>
<evidence type="ECO:0000256" key="1">
    <source>
        <dbReference type="ARBA" id="ARBA00004948"/>
    </source>
</evidence>
<dbReference type="InterPro" id="IPR036206">
    <property type="entry name" value="ThiamineP_synth_sf"/>
</dbReference>
<dbReference type="PANTHER" id="PTHR20857">
    <property type="entry name" value="THIAMINE-PHOSPHATE PYROPHOSPHORYLASE"/>
    <property type="match status" value="1"/>
</dbReference>
<dbReference type="GO" id="GO:0004789">
    <property type="term" value="F:thiamine-phosphate diphosphorylase activity"/>
    <property type="evidence" value="ECO:0007669"/>
    <property type="project" value="TreeGrafter"/>
</dbReference>
<dbReference type="CDD" id="cd00564">
    <property type="entry name" value="TMP_TenI"/>
    <property type="match status" value="1"/>
</dbReference>
<protein>
    <submittedName>
        <fullName evidence="4">Thiazole tautomerase TenI</fullName>
    </submittedName>
</protein>
<dbReference type="AlphaFoldDB" id="A0A317KWF1"/>
<comment type="pathway">
    <text evidence="1">Cofactor biosynthesis; thiamine diphosphate biosynthesis.</text>
</comment>
<gene>
    <name evidence="4" type="ORF">DLJ74_15130</name>
</gene>
<keyword evidence="5" id="KW-1185">Reference proteome</keyword>
<evidence type="ECO:0000313" key="4">
    <source>
        <dbReference type="EMBL" id="PWU67802.1"/>
    </source>
</evidence>
<keyword evidence="2" id="KW-0784">Thiamine biosynthesis</keyword>
<proteinExistence type="predicted"/>
<dbReference type="GO" id="GO:0005737">
    <property type="term" value="C:cytoplasm"/>
    <property type="evidence" value="ECO:0007669"/>
    <property type="project" value="TreeGrafter"/>
</dbReference>
<reference evidence="4 5" key="1">
    <citation type="submission" date="2018-05" db="EMBL/GenBank/DDBJ databases">
        <title>Genomic analysis of Gracilibacillus dipsosauri DD1 reveals novel features of a salt-tolerant amylase.</title>
        <authorList>
            <person name="Deutch C.E."/>
            <person name="Yang S."/>
        </authorList>
    </citation>
    <scope>NUCLEOTIDE SEQUENCE [LARGE SCALE GENOMIC DNA]</scope>
    <source>
        <strain evidence="4 5">DD1</strain>
    </source>
</reference>
<sequence length="206" mass="22885">MEKHLHLISNGNFSNQHLPILKEIQHDIDFLHIREKEKTAKQLMDSINSLIGIGFPLSKIIINDRIDVAYMMKCAGVQLAYHSACVSAVKKHFPSMLCGKSVHSVKEAKRAEEEGADFLLYGHIFASNSKPNQVPRGLIALNRLIDSVAIPVYAIGGITPALARDILKCNASGIAIMSGIWEAAQPLQAVKAYRKVLKEARRDRYE</sequence>
<dbReference type="GO" id="GO:0009228">
    <property type="term" value="P:thiamine biosynthetic process"/>
    <property type="evidence" value="ECO:0007669"/>
    <property type="project" value="UniProtKB-KW"/>
</dbReference>